<dbReference type="AlphaFoldDB" id="A0A1Y1JHP0"/>
<evidence type="ECO:0000313" key="2">
    <source>
        <dbReference type="Proteomes" id="UP000195521"/>
    </source>
</evidence>
<organism evidence="1 2">
    <name type="scientific">Plasmodium gonderi</name>
    <dbReference type="NCBI Taxonomy" id="77519"/>
    <lineage>
        <taxon>Eukaryota</taxon>
        <taxon>Sar</taxon>
        <taxon>Alveolata</taxon>
        <taxon>Apicomplexa</taxon>
        <taxon>Aconoidasida</taxon>
        <taxon>Haemosporida</taxon>
        <taxon>Plasmodiidae</taxon>
        <taxon>Plasmodium</taxon>
        <taxon>Plasmodium (Plasmodium)</taxon>
    </lineage>
</organism>
<dbReference type="Proteomes" id="UP000195521">
    <property type="component" value="Unassembled WGS sequence"/>
</dbReference>
<gene>
    <name evidence="1" type="ORF">PGO_120330</name>
</gene>
<comment type="caution">
    <text evidence="1">The sequence shown here is derived from an EMBL/GenBank/DDBJ whole genome shotgun (WGS) entry which is preliminary data.</text>
</comment>
<dbReference type="GeneID" id="39748773"/>
<proteinExistence type="predicted"/>
<accession>A0A1Y1JHP0</accession>
<dbReference type="InterPro" id="IPR008780">
    <property type="entry name" value="Plasmodium_Vir"/>
</dbReference>
<sequence length="326" mass="39481">MAAKVNNYTLNMFAEEDETLKDYVLYSLYNYTFDMSCKDEDEAEFTCPLQQYYDFKDKEIEQFYKKFIDNLHKISKKNQYFNGLNDNDDKLCTYLKYWFYEYILNKGYEASQINKIYDAWYNSNNTFIGVSPCNIHRLNLNQIQEIKRIYDYFMLYDRNDKEKISSDKILQTKYCQYFENAHIMYLAKEVQCERNTVSPICKEFNEYLKKYITYNDELSFSCEVEEKNDDYFYHSDLATWKPKVEEYFDELQIDTSHEKPHFSIISEFGKRAKYAPLKHNLYPKIQRIKGIFINKFSEAISGLTYLYESQDLNKYDSKLNILYNSY</sequence>
<dbReference type="EMBL" id="BDQF01000013">
    <property type="protein sequence ID" value="GAW82041.1"/>
    <property type="molecule type" value="Genomic_DNA"/>
</dbReference>
<reference evidence="2" key="1">
    <citation type="submission" date="2017-04" db="EMBL/GenBank/DDBJ databases">
        <title>Plasmodium gonderi genome.</title>
        <authorList>
            <person name="Arisue N."/>
            <person name="Honma H."/>
            <person name="Kawai S."/>
            <person name="Tougan T."/>
            <person name="Tanabe K."/>
            <person name="Horii T."/>
        </authorList>
    </citation>
    <scope>NUCLEOTIDE SEQUENCE [LARGE SCALE GENOMIC DNA]</scope>
    <source>
        <strain evidence="2">ATCC 30045</strain>
    </source>
</reference>
<evidence type="ECO:0000313" key="1">
    <source>
        <dbReference type="EMBL" id="GAW82041.1"/>
    </source>
</evidence>
<dbReference type="OrthoDB" id="381455at2759"/>
<keyword evidence="2" id="KW-1185">Reference proteome</keyword>
<dbReference type="OMA" id="FENAHIM"/>
<name>A0A1Y1JHP0_PLAGO</name>
<dbReference type="RefSeq" id="XP_028544630.1">
    <property type="nucleotide sequence ID" value="XM_028688829.1"/>
</dbReference>
<protein>
    <submittedName>
        <fullName evidence="1">Variable surface protein</fullName>
    </submittedName>
</protein>
<dbReference type="Pfam" id="PF05795">
    <property type="entry name" value="Plasmodium_Vir"/>
    <property type="match status" value="1"/>
</dbReference>